<keyword evidence="1" id="KW-1133">Transmembrane helix</keyword>
<dbReference type="AlphaFoldDB" id="A0A0V8D404"/>
<name>A0A0V8D404_LACLL</name>
<sequence length="146" mass="16257">MFEQAGKNLVVKTGVTLILSVILSYATTLFLSLNNFLDTIFGGAGANYLFMSVAKVIVYIILFKFRGFFFSILGNASSAITNNRAFNAMDTAFTRAKQRTLQPILQGGLLGLWLVKHLLKVLIIKLEQELLIEIVQKIALRNMVKV</sequence>
<comment type="caution">
    <text evidence="2">The sequence shown here is derived from an EMBL/GenBank/DDBJ whole genome shotgun (WGS) entry which is preliminary data.</text>
</comment>
<gene>
    <name evidence="2" type="ORF">LMG8520_1602</name>
</gene>
<evidence type="ECO:0000313" key="2">
    <source>
        <dbReference type="EMBL" id="KSU08320.1"/>
    </source>
</evidence>
<organism evidence="2 3">
    <name type="scientific">Lactococcus lactis subsp. lactis</name>
    <name type="common">Streptococcus lactis</name>
    <dbReference type="NCBI Taxonomy" id="1360"/>
    <lineage>
        <taxon>Bacteria</taxon>
        <taxon>Bacillati</taxon>
        <taxon>Bacillota</taxon>
        <taxon>Bacilli</taxon>
        <taxon>Lactobacillales</taxon>
        <taxon>Streptococcaceae</taxon>
        <taxon>Lactococcus</taxon>
    </lineage>
</organism>
<dbReference type="EMBL" id="LKLP01000083">
    <property type="protein sequence ID" value="KSU08320.1"/>
    <property type="molecule type" value="Genomic_DNA"/>
</dbReference>
<dbReference type="PATRIC" id="fig|1360.106.peg.2673"/>
<evidence type="ECO:0000313" key="3">
    <source>
        <dbReference type="Proteomes" id="UP000054230"/>
    </source>
</evidence>
<feature type="transmembrane region" description="Helical" evidence="1">
    <location>
        <begin position="39"/>
        <end position="62"/>
    </location>
</feature>
<protein>
    <submittedName>
        <fullName evidence="2">Uncharacterized protein</fullName>
    </submittedName>
</protein>
<accession>A0A0V8D404</accession>
<evidence type="ECO:0000256" key="1">
    <source>
        <dbReference type="SAM" id="Phobius"/>
    </source>
</evidence>
<proteinExistence type="predicted"/>
<keyword evidence="1" id="KW-0812">Transmembrane</keyword>
<feature type="transmembrane region" description="Helical" evidence="1">
    <location>
        <begin position="9"/>
        <end position="33"/>
    </location>
</feature>
<dbReference type="Proteomes" id="UP000054230">
    <property type="component" value="Unassembled WGS sequence"/>
</dbReference>
<keyword evidence="1" id="KW-0472">Membrane</keyword>
<reference evidence="3" key="1">
    <citation type="submission" date="2015-10" db="EMBL/GenBank/DDBJ databases">
        <title>Draft Genome Sequences of 11 Lactococcus lactis subspecies cremoris strains.</title>
        <authorList>
            <person name="Wels M."/>
            <person name="Backus L."/>
            <person name="Boekhorst J."/>
            <person name="Dijkstra A."/>
            <person name="Beerthuizen M."/>
            <person name="Kelly W."/>
            <person name="Siezen R."/>
            <person name="Bachmann H."/>
            <person name="Van Hijum S."/>
        </authorList>
    </citation>
    <scope>NUCLEOTIDE SEQUENCE [LARGE SCALE GENOMIC DNA]</scope>
    <source>
        <strain evidence="3">LMG8520</strain>
    </source>
</reference>